<evidence type="ECO:0000256" key="1">
    <source>
        <dbReference type="SAM" id="MobiDB-lite"/>
    </source>
</evidence>
<proteinExistence type="predicted"/>
<dbReference type="AlphaFoldDB" id="A0A917C3G8"/>
<name>A0A917C3G8_9HYPH</name>
<reference evidence="2" key="1">
    <citation type="journal article" date="2014" name="Int. J. Syst. Evol. Microbiol.">
        <title>Complete genome sequence of Corynebacterium casei LMG S-19264T (=DSM 44701T), isolated from a smear-ripened cheese.</title>
        <authorList>
            <consortium name="US DOE Joint Genome Institute (JGI-PGF)"/>
            <person name="Walter F."/>
            <person name="Albersmeier A."/>
            <person name="Kalinowski J."/>
            <person name="Ruckert C."/>
        </authorList>
    </citation>
    <scope>NUCLEOTIDE SEQUENCE</scope>
    <source>
        <strain evidence="2">CCM 7897</strain>
    </source>
</reference>
<evidence type="ECO:0000313" key="3">
    <source>
        <dbReference type="Proteomes" id="UP000606044"/>
    </source>
</evidence>
<sequence>MATRMQVAGDPFEKGIAIHLRRADHRAQTKITVCITHLMPPVAGGSASSKAQAHHATHPHMRNPTKDKSTHARRLRSQLDFYRKTHSTYIDSTQCMPCKQI</sequence>
<evidence type="ECO:0000313" key="2">
    <source>
        <dbReference type="EMBL" id="GGF68874.1"/>
    </source>
</evidence>
<feature type="region of interest" description="Disordered" evidence="1">
    <location>
        <begin position="44"/>
        <end position="76"/>
    </location>
</feature>
<gene>
    <name evidence="2" type="ORF">GCM10007301_30680</name>
</gene>
<feature type="compositionally biased region" description="Basic residues" evidence="1">
    <location>
        <begin position="52"/>
        <end position="63"/>
    </location>
</feature>
<reference evidence="2" key="2">
    <citation type="submission" date="2020-09" db="EMBL/GenBank/DDBJ databases">
        <authorList>
            <person name="Sun Q."/>
            <person name="Sedlacek I."/>
        </authorList>
    </citation>
    <scope>NUCLEOTIDE SEQUENCE</scope>
    <source>
        <strain evidence="2">CCM 7897</strain>
    </source>
</reference>
<dbReference type="EMBL" id="BMCT01000004">
    <property type="protein sequence ID" value="GGF68874.1"/>
    <property type="molecule type" value="Genomic_DNA"/>
</dbReference>
<protein>
    <submittedName>
        <fullName evidence="2">Uncharacterized protein</fullName>
    </submittedName>
</protein>
<organism evidence="2 3">
    <name type="scientific">Azorhizobium oxalatiphilum</name>
    <dbReference type="NCBI Taxonomy" id="980631"/>
    <lineage>
        <taxon>Bacteria</taxon>
        <taxon>Pseudomonadati</taxon>
        <taxon>Pseudomonadota</taxon>
        <taxon>Alphaproteobacteria</taxon>
        <taxon>Hyphomicrobiales</taxon>
        <taxon>Xanthobacteraceae</taxon>
        <taxon>Azorhizobium</taxon>
    </lineage>
</organism>
<keyword evidence="3" id="KW-1185">Reference proteome</keyword>
<dbReference type="Proteomes" id="UP000606044">
    <property type="component" value="Unassembled WGS sequence"/>
</dbReference>
<accession>A0A917C3G8</accession>
<comment type="caution">
    <text evidence="2">The sequence shown here is derived from an EMBL/GenBank/DDBJ whole genome shotgun (WGS) entry which is preliminary data.</text>
</comment>